<feature type="compositionally biased region" description="Low complexity" evidence="1">
    <location>
        <begin position="430"/>
        <end position="454"/>
    </location>
</feature>
<organism evidence="3">
    <name type="scientific">freshwater metagenome</name>
    <dbReference type="NCBI Taxonomy" id="449393"/>
    <lineage>
        <taxon>unclassified sequences</taxon>
        <taxon>metagenomes</taxon>
        <taxon>ecological metagenomes</taxon>
    </lineage>
</organism>
<dbReference type="InterPro" id="IPR003615">
    <property type="entry name" value="HNH_nuc"/>
</dbReference>
<evidence type="ECO:0000259" key="2">
    <source>
        <dbReference type="Pfam" id="PF02720"/>
    </source>
</evidence>
<feature type="region of interest" description="Disordered" evidence="1">
    <location>
        <begin position="369"/>
        <end position="454"/>
    </location>
</feature>
<proteinExistence type="predicted"/>
<evidence type="ECO:0000256" key="1">
    <source>
        <dbReference type="SAM" id="MobiDB-lite"/>
    </source>
</evidence>
<dbReference type="AlphaFoldDB" id="A0A6J6S723"/>
<protein>
    <submittedName>
        <fullName evidence="3">Unannotated protein</fullName>
    </submittedName>
</protein>
<reference evidence="3" key="1">
    <citation type="submission" date="2020-05" db="EMBL/GenBank/DDBJ databases">
        <authorList>
            <person name="Chiriac C."/>
            <person name="Salcher M."/>
            <person name="Ghai R."/>
            <person name="Kavagutti S V."/>
        </authorList>
    </citation>
    <scope>NUCLEOTIDE SEQUENCE</scope>
</reference>
<feature type="domain" description="DUF222" evidence="2">
    <location>
        <begin position="39"/>
        <end position="348"/>
    </location>
</feature>
<accession>A0A6J6S723</accession>
<gene>
    <name evidence="3" type="ORF">UFOPK2761_00465</name>
</gene>
<sequence>MAVLGQRHPLDQVVEALSVALDEGHAASLIGLEQAATADALRRLAQVTSRLDALRATVLRHAEEVRVEEVDGATTTATWWARAARLSRVSAHREVELAAALGRYAALADALAAGRVNVEQAHVIARALDDLVTDGPDDLDPSVVEQAEKHLIVCADTFDARQLKVLGRHVLAVVAREVGEAYEAKLLDDEERRAAGRTRLTMSGDGHGMVHGRFSVPELHGAMLAKALQALTWARQEPAQIRQVRSTPRSNGEAFTELLERISEKDLPTVGGVGATVVVTMTLETLMGGLAHASLDTGEVISAGTARRLACEAGVIPIVLGGRSEVLDVGRRRRLHTKPQRLAIPQRDGTCTAPGCDAPPSRCQVHHVIPGPGVDRRPSGTAGSSATGTTRWPTTPSAPAGCGPRPRVAALAPHASRRRLARPVDDRALRAATRPCRARGAARAPSRRSATGRR</sequence>
<name>A0A6J6S723_9ZZZZ</name>
<dbReference type="EMBL" id="CAEZYQ010000002">
    <property type="protein sequence ID" value="CAB4730435.1"/>
    <property type="molecule type" value="Genomic_DNA"/>
</dbReference>
<dbReference type="Pfam" id="PF02720">
    <property type="entry name" value="DUF222"/>
    <property type="match status" value="1"/>
</dbReference>
<dbReference type="CDD" id="cd00085">
    <property type="entry name" value="HNHc"/>
    <property type="match status" value="1"/>
</dbReference>
<feature type="compositionally biased region" description="Low complexity" evidence="1">
    <location>
        <begin position="379"/>
        <end position="390"/>
    </location>
</feature>
<dbReference type="InterPro" id="IPR003870">
    <property type="entry name" value="DUF222"/>
</dbReference>
<evidence type="ECO:0000313" key="3">
    <source>
        <dbReference type="EMBL" id="CAB4730435.1"/>
    </source>
</evidence>